<evidence type="ECO:0000313" key="2">
    <source>
        <dbReference type="EMBL" id="EON61007.1"/>
    </source>
</evidence>
<feature type="compositionally biased region" description="Acidic residues" evidence="1">
    <location>
        <begin position="491"/>
        <end position="513"/>
    </location>
</feature>
<feature type="region of interest" description="Disordered" evidence="1">
    <location>
        <begin position="99"/>
        <end position="143"/>
    </location>
</feature>
<keyword evidence="3" id="KW-1185">Reference proteome</keyword>
<dbReference type="eggNOG" id="ENOG502RM52">
    <property type="taxonomic scope" value="Eukaryota"/>
</dbReference>
<dbReference type="GeneID" id="19897528"/>
<evidence type="ECO:0000256" key="1">
    <source>
        <dbReference type="SAM" id="MobiDB-lite"/>
    </source>
</evidence>
<feature type="compositionally biased region" description="Basic residues" evidence="1">
    <location>
        <begin position="295"/>
        <end position="306"/>
    </location>
</feature>
<dbReference type="RefSeq" id="XP_007776324.1">
    <property type="nucleotide sequence ID" value="XM_007778134.1"/>
</dbReference>
<feature type="compositionally biased region" description="Basic residues" evidence="1">
    <location>
        <begin position="235"/>
        <end position="244"/>
    </location>
</feature>
<dbReference type="AlphaFoldDB" id="R7YGI3"/>
<dbReference type="EMBL" id="JH767554">
    <property type="protein sequence ID" value="EON61007.1"/>
    <property type="molecule type" value="Genomic_DNA"/>
</dbReference>
<feature type="region of interest" description="Disordered" evidence="1">
    <location>
        <begin position="48"/>
        <end position="74"/>
    </location>
</feature>
<name>R7YGI3_CONA1</name>
<gene>
    <name evidence="2" type="ORF">W97_00217</name>
</gene>
<feature type="region of interest" description="Disordered" evidence="1">
    <location>
        <begin position="477"/>
        <end position="527"/>
    </location>
</feature>
<feature type="compositionally biased region" description="Polar residues" evidence="1">
    <location>
        <begin position="263"/>
        <end position="273"/>
    </location>
</feature>
<feature type="region of interest" description="Disordered" evidence="1">
    <location>
        <begin position="18"/>
        <end position="37"/>
    </location>
</feature>
<feature type="region of interest" description="Disordered" evidence="1">
    <location>
        <begin position="169"/>
        <end position="322"/>
    </location>
</feature>
<feature type="compositionally biased region" description="Basic and acidic residues" evidence="1">
    <location>
        <begin position="281"/>
        <end position="294"/>
    </location>
</feature>
<dbReference type="OrthoDB" id="10461595at2759"/>
<sequence length="820" mass="89512">MSEVRASRPITLGVYQKAIAGTPAHRPRRSKRGDNITPTAFLSEAITAQNSLSKSEIPARTLHPNESRTGRTSIPAHHNAKGALIKHAGTLQPLNKQPKLGMRHRKHPEAKRTALPPGKSLTARETVSEDAVGHDRHGAAATSEVQPAHIYDFDASGSDVVCPHVRSTAAHQPTVKRPRRHLEPSADAHLTARRDDREASLTANLSHASTAARDVPEQKVRIEVVDEPGTNQPPARKKKKKRRLPVSELALVPNINHAAQGDLQANPQSSDSQPGEEDPIDDRQADPLVHETGPKRRTPSSARRKPLSVLQKAIKKPRATDPTQLDLSPFKVIKTVIVSSQSSASSHDGFIGSELFVPPRPVNRRRSKADTIAFHGTYGELSLAVGSPPVTFSAGPLPDGHLLVQGDPITVSSAPLSNSSSKSGMLASEFGELSLMEPQKRSAEAYTGLLPVSEANRSTAGRKRGREMTQEEVFRELAQITAPARSRSESAPDDTPAEGEETEAEACEEDESENEHSPAPSRHHRRYSRSICTEPVEDIEMLDEENVLIVADATHRNRNRNGSGYRAQYSCRQDVESGEEVYLPGQAARMESDGAWIEVSEEILDDTTLVIHATQVAPVSQGSTLKSIMKTGSKNARLPADESGAGTCLVDRQGDASIRVEVPESSHYFSTAERQLRVPATSPSAYHPSSHGTRCVEETDDELLEPGVPSDTEPPMQRGFSLIRVHPRPDLVSTTKHTGLPKPLKTLTEAARRELGTTPAGRRRTASLRFNRHSRRISRNPMVKQQLSLAGTNVLRTSEQSQRRSRAWNAGTCVYQDKPR</sequence>
<organism evidence="2 3">
    <name type="scientific">Coniosporium apollinis (strain CBS 100218)</name>
    <name type="common">Rock-inhabiting black yeast</name>
    <dbReference type="NCBI Taxonomy" id="1168221"/>
    <lineage>
        <taxon>Eukaryota</taxon>
        <taxon>Fungi</taxon>
        <taxon>Dikarya</taxon>
        <taxon>Ascomycota</taxon>
        <taxon>Pezizomycotina</taxon>
        <taxon>Dothideomycetes</taxon>
        <taxon>Dothideomycetes incertae sedis</taxon>
        <taxon>Coniosporium</taxon>
    </lineage>
</organism>
<evidence type="ECO:0000313" key="3">
    <source>
        <dbReference type="Proteomes" id="UP000016924"/>
    </source>
</evidence>
<accession>R7YGI3</accession>
<feature type="region of interest" description="Disordered" evidence="1">
    <location>
        <begin position="679"/>
        <end position="698"/>
    </location>
</feature>
<dbReference type="Proteomes" id="UP000016924">
    <property type="component" value="Unassembled WGS sequence"/>
</dbReference>
<dbReference type="HOGENOM" id="CLU_344838_0_0_1"/>
<proteinExistence type="predicted"/>
<feature type="compositionally biased region" description="Basic and acidic residues" evidence="1">
    <location>
        <begin position="214"/>
        <end position="224"/>
    </location>
</feature>
<feature type="compositionally biased region" description="Basic and acidic residues" evidence="1">
    <location>
        <begin position="181"/>
        <end position="199"/>
    </location>
</feature>
<reference evidence="3" key="1">
    <citation type="submission" date="2012-06" db="EMBL/GenBank/DDBJ databases">
        <title>The genome sequence of Coniosporium apollinis CBS 100218.</title>
        <authorList>
            <consortium name="The Broad Institute Genome Sequencing Platform"/>
            <person name="Cuomo C."/>
            <person name="Gorbushina A."/>
            <person name="Noack S."/>
            <person name="Walker B."/>
            <person name="Young S.K."/>
            <person name="Zeng Q."/>
            <person name="Gargeya S."/>
            <person name="Fitzgerald M."/>
            <person name="Haas B."/>
            <person name="Abouelleil A."/>
            <person name="Alvarado L."/>
            <person name="Arachchi H.M."/>
            <person name="Berlin A.M."/>
            <person name="Chapman S.B."/>
            <person name="Goldberg J."/>
            <person name="Griggs A."/>
            <person name="Gujja S."/>
            <person name="Hansen M."/>
            <person name="Howarth C."/>
            <person name="Imamovic A."/>
            <person name="Larimer J."/>
            <person name="McCowan C."/>
            <person name="Montmayeur A."/>
            <person name="Murphy C."/>
            <person name="Neiman D."/>
            <person name="Pearson M."/>
            <person name="Priest M."/>
            <person name="Roberts A."/>
            <person name="Saif S."/>
            <person name="Shea T."/>
            <person name="Sisk P."/>
            <person name="Sykes S."/>
            <person name="Wortman J."/>
            <person name="Nusbaum C."/>
            <person name="Birren B."/>
        </authorList>
    </citation>
    <scope>NUCLEOTIDE SEQUENCE [LARGE SCALE GENOMIC DNA]</scope>
    <source>
        <strain evidence="3">CBS 100218</strain>
    </source>
</reference>
<protein>
    <submittedName>
        <fullName evidence="2">Uncharacterized protein</fullName>
    </submittedName>
</protein>